<reference evidence="1" key="1">
    <citation type="submission" date="2021-02" db="EMBL/GenBank/DDBJ databases">
        <authorList>
            <person name="Nowell W R."/>
        </authorList>
    </citation>
    <scope>NUCLEOTIDE SEQUENCE</scope>
</reference>
<proteinExistence type="predicted"/>
<dbReference type="PANTHER" id="PTHR47163">
    <property type="entry name" value="DDE_TNP_IS1595 DOMAIN-CONTAINING PROTEIN"/>
    <property type="match status" value="1"/>
</dbReference>
<evidence type="ECO:0000313" key="2">
    <source>
        <dbReference type="Proteomes" id="UP000663873"/>
    </source>
</evidence>
<evidence type="ECO:0000313" key="1">
    <source>
        <dbReference type="EMBL" id="CAF4179039.1"/>
    </source>
</evidence>
<gene>
    <name evidence="1" type="ORF">UJA718_LOCUS5188</name>
</gene>
<comment type="caution">
    <text evidence="1">The sequence shown here is derived from an EMBL/GenBank/DDBJ whole genome shotgun (WGS) entry which is preliminary data.</text>
</comment>
<dbReference type="Proteomes" id="UP000663873">
    <property type="component" value="Unassembled WGS sequence"/>
</dbReference>
<accession>A0A819ZST3</accession>
<keyword evidence="2" id="KW-1185">Reference proteome</keyword>
<dbReference type="PANTHER" id="PTHR47163:SF2">
    <property type="entry name" value="SI:DKEY-17M8.2"/>
    <property type="match status" value="1"/>
</dbReference>
<organism evidence="1 2">
    <name type="scientific">Rotaria socialis</name>
    <dbReference type="NCBI Taxonomy" id="392032"/>
    <lineage>
        <taxon>Eukaryota</taxon>
        <taxon>Metazoa</taxon>
        <taxon>Spiralia</taxon>
        <taxon>Gnathifera</taxon>
        <taxon>Rotifera</taxon>
        <taxon>Eurotatoria</taxon>
        <taxon>Bdelloidea</taxon>
        <taxon>Philodinida</taxon>
        <taxon>Philodinidae</taxon>
        <taxon>Rotaria</taxon>
    </lineage>
</organism>
<sequence>WSRHNIRSARGNEAKNQTIAQMGDDEAFCTFDWGQKILPQEYREKQNCLGKTNVPNISTIRSIEYNAKSMKVFKASNIGECASVPYKNIDFSTNMRLVSAFTVPINDEDHAIVPKNGCSSTFEFSAKLDSHISANLHKVPPPNPRTSNDMVRLHLIEAVRSINTQTNRATDRVRKQNDIIDGDVSNSVHAQHISSAGRTLLTRKHNNTMSEKTINFIEDISLNSHKNGSKLTPDQAFVPAQSTNSSVDLGHVSHLVFYVTVLFFTESALITTNVGFDDVPIHKESGLGVTIANWKNFMRDFCVEYFIQHPTIIGGIGHIVEIDESAQGLNENIIEVISTNSLCLVITTIYCDQWAAYNALSHPNNVSHRYGNQTVNHSVYFVDPTALVLKSNSYGGERQKKNGNHSISCAFRQEPIGKSSESNRKFPAGILLQILAISSVFLQNTLFSPHFPVGSRSIRSPESLTWVHTQNIENIWMVAQIKKKNQMKQYRTSLGGYLLQFMWRRRFGNLLFESLICLIQQQYPVTQVGIK</sequence>
<name>A0A819ZST3_9BILA</name>
<feature type="non-terminal residue" evidence="1">
    <location>
        <position position="1"/>
    </location>
</feature>
<dbReference type="AlphaFoldDB" id="A0A819ZST3"/>
<dbReference type="EMBL" id="CAJOBP010000442">
    <property type="protein sequence ID" value="CAF4179039.1"/>
    <property type="molecule type" value="Genomic_DNA"/>
</dbReference>
<protein>
    <submittedName>
        <fullName evidence="1">Uncharacterized protein</fullName>
    </submittedName>
</protein>
<dbReference type="InterPro" id="IPR053164">
    <property type="entry name" value="IS1016-like_transposase"/>
</dbReference>